<dbReference type="SFLD" id="SFLDG01129">
    <property type="entry name" value="C1.5:_HAD__Beta-PGM__Phosphata"/>
    <property type="match status" value="1"/>
</dbReference>
<dbReference type="Gene3D" id="3.40.50.1000">
    <property type="entry name" value="HAD superfamily/HAD-like"/>
    <property type="match status" value="1"/>
</dbReference>
<dbReference type="InterPro" id="IPR041492">
    <property type="entry name" value="HAD_2"/>
</dbReference>
<dbReference type="InterPro" id="IPR023214">
    <property type="entry name" value="HAD_sf"/>
</dbReference>
<dbReference type="EMBL" id="CCBC010000212">
    <property type="protein sequence ID" value="CDO18976.1"/>
    <property type="molecule type" value="Genomic_DNA"/>
</dbReference>
<comment type="similarity">
    <text evidence="2">Belongs to the HAD-like hydrolase superfamily. CbbY/CbbZ/Gph/YieH family.</text>
</comment>
<dbReference type="SFLD" id="SFLDG01135">
    <property type="entry name" value="C1.5.6:_HAD__Beta-PGM__Phospha"/>
    <property type="match status" value="1"/>
</dbReference>
<dbReference type="PANTHER" id="PTHR46193:SF18">
    <property type="entry name" value="HEXITOL PHOSPHATASE B"/>
    <property type="match status" value="1"/>
</dbReference>
<keyword evidence="6" id="KW-0413">Isomerase</keyword>
<keyword evidence="5" id="KW-0119">Carbohydrate metabolism</keyword>
<evidence type="ECO:0000256" key="5">
    <source>
        <dbReference type="ARBA" id="ARBA00023277"/>
    </source>
</evidence>
<evidence type="ECO:0000256" key="2">
    <source>
        <dbReference type="ARBA" id="ARBA00006171"/>
    </source>
</evidence>
<dbReference type="Gene3D" id="1.10.150.240">
    <property type="entry name" value="Putative phosphatase, domain 2"/>
    <property type="match status" value="1"/>
</dbReference>
<proteinExistence type="inferred from homology"/>
<dbReference type="AlphaFoldDB" id="A0A060RLI3"/>
<dbReference type="Pfam" id="PF13419">
    <property type="entry name" value="HAD_2"/>
    <property type="match status" value="1"/>
</dbReference>
<comment type="caution">
    <text evidence="6">The sequence shown here is derived from an EMBL/GenBank/DDBJ whole genome shotgun (WGS) entry which is preliminary data.</text>
</comment>
<dbReference type="NCBIfam" id="TIGR01509">
    <property type="entry name" value="HAD-SF-IA-v3"/>
    <property type="match status" value="1"/>
</dbReference>
<accession>A0A060RLI3</accession>
<dbReference type="InterPro" id="IPR023198">
    <property type="entry name" value="PGP-like_dom2"/>
</dbReference>
<dbReference type="SFLD" id="SFLDS00003">
    <property type="entry name" value="Haloacid_Dehalogenase"/>
    <property type="match status" value="1"/>
</dbReference>
<dbReference type="NCBIfam" id="TIGR01549">
    <property type="entry name" value="HAD-SF-IA-v1"/>
    <property type="match status" value="1"/>
</dbReference>
<name>A0A060RLI3_9STRE</name>
<dbReference type="PANTHER" id="PTHR46193">
    <property type="entry name" value="6-PHOSPHOGLUCONATE PHOSPHATASE"/>
    <property type="match status" value="1"/>
</dbReference>
<dbReference type="SUPFAM" id="SSF56784">
    <property type="entry name" value="HAD-like"/>
    <property type="match status" value="1"/>
</dbReference>
<gene>
    <name evidence="6" type="ORF">BN963_SGAL_02183</name>
</gene>
<keyword evidence="4" id="KW-0460">Magnesium</keyword>
<dbReference type="Proteomes" id="UP000027584">
    <property type="component" value="Unassembled WGS sequence"/>
</dbReference>
<dbReference type="InterPro" id="IPR051600">
    <property type="entry name" value="Beta-PGM-like"/>
</dbReference>
<dbReference type="EC" id="5.4.2.6" evidence="6"/>
<evidence type="ECO:0000313" key="6">
    <source>
        <dbReference type="EMBL" id="CDO18976.1"/>
    </source>
</evidence>
<keyword evidence="3" id="KW-0479">Metal-binding</keyword>
<organism evidence="6 7">
    <name type="scientific">Streptococcus gallolyticus</name>
    <dbReference type="NCBI Taxonomy" id="315405"/>
    <lineage>
        <taxon>Bacteria</taxon>
        <taxon>Bacillati</taxon>
        <taxon>Bacillota</taxon>
        <taxon>Bacilli</taxon>
        <taxon>Lactobacillales</taxon>
        <taxon>Streptococcaceae</taxon>
        <taxon>Streptococcus</taxon>
    </lineage>
</organism>
<evidence type="ECO:0000313" key="7">
    <source>
        <dbReference type="Proteomes" id="UP000027584"/>
    </source>
</evidence>
<reference evidence="6 7" key="2">
    <citation type="submission" date="2014-05" db="EMBL/GenBank/DDBJ databases">
        <title>Genome sequence of Streptococcus gallolyticus.</title>
        <authorList>
            <person name="Del Campo R."/>
        </authorList>
    </citation>
    <scope>NUCLEOTIDE SEQUENCE [LARGE SCALE GENOMIC DNA]</scope>
    <source>
        <strain evidence="6 7">LMG17956</strain>
    </source>
</reference>
<sequence>MIEYFQEAFMIKAIIFDMDGVLFDTENFYFKRRETFLGSKGISVKHLPPKYFIGGRMDQFWENILGDKIANYDTKALEAEYTVYKNTHRPAYDELVFADASTVLATLTAKGVVLALASNSAREDVEDALEKSGLKQYFTHILSGSEFAEGKPNPAIYNAACEKLGFAKKDIVIIEDSQKGIQAGVAAGVRVLAIRDKVFGVDQSKADVLIDSLTEALQFVENENHNSSI</sequence>
<dbReference type="CDD" id="cd07505">
    <property type="entry name" value="HAD_BPGM-like"/>
    <property type="match status" value="1"/>
</dbReference>
<comment type="cofactor">
    <cofactor evidence="1">
        <name>Mg(2+)</name>
        <dbReference type="ChEBI" id="CHEBI:18420"/>
    </cofactor>
</comment>
<dbReference type="GO" id="GO:0046872">
    <property type="term" value="F:metal ion binding"/>
    <property type="evidence" value="ECO:0007669"/>
    <property type="project" value="UniProtKB-KW"/>
</dbReference>
<evidence type="ECO:0000256" key="3">
    <source>
        <dbReference type="ARBA" id="ARBA00022723"/>
    </source>
</evidence>
<protein>
    <submittedName>
        <fullName evidence="6">HAD hydrolase, family IA, variant 3</fullName>
        <ecNumber evidence="6">5.4.2.6</ecNumber>
    </submittedName>
</protein>
<dbReference type="GO" id="GO:0016787">
    <property type="term" value="F:hydrolase activity"/>
    <property type="evidence" value="ECO:0007669"/>
    <property type="project" value="UniProtKB-KW"/>
</dbReference>
<keyword evidence="6" id="KW-0378">Hydrolase</keyword>
<evidence type="ECO:0000256" key="4">
    <source>
        <dbReference type="ARBA" id="ARBA00022842"/>
    </source>
</evidence>
<evidence type="ECO:0000256" key="1">
    <source>
        <dbReference type="ARBA" id="ARBA00001946"/>
    </source>
</evidence>
<dbReference type="InterPro" id="IPR036412">
    <property type="entry name" value="HAD-like_sf"/>
</dbReference>
<reference evidence="6 7" key="1">
    <citation type="submission" date="2014-02" db="EMBL/GenBank/DDBJ databases">
        <authorList>
            <person name="Manrique M."/>
        </authorList>
    </citation>
    <scope>NUCLEOTIDE SEQUENCE [LARGE SCALE GENOMIC DNA]</scope>
    <source>
        <strain evidence="6 7">LMG17956</strain>
    </source>
</reference>
<dbReference type="InterPro" id="IPR006439">
    <property type="entry name" value="HAD-SF_hydro_IA"/>
</dbReference>
<dbReference type="GO" id="GO:0008801">
    <property type="term" value="F:beta-phosphoglucomutase activity"/>
    <property type="evidence" value="ECO:0007669"/>
    <property type="project" value="UniProtKB-EC"/>
</dbReference>